<dbReference type="PANTHER" id="PTHR15600:SF42">
    <property type="entry name" value="SACSIN"/>
    <property type="match status" value="1"/>
</dbReference>
<protein>
    <recommendedName>
        <fullName evidence="1">Sacsin/Nov domain-containing protein</fullName>
    </recommendedName>
</protein>
<dbReference type="Proteomes" id="UP000078512">
    <property type="component" value="Unassembled WGS sequence"/>
</dbReference>
<dbReference type="InterPro" id="IPR052972">
    <property type="entry name" value="Sacsin_chaperone_reg"/>
</dbReference>
<organism evidence="2 3">
    <name type="scientific">Linnemannia elongata AG-77</name>
    <dbReference type="NCBI Taxonomy" id="1314771"/>
    <lineage>
        <taxon>Eukaryota</taxon>
        <taxon>Fungi</taxon>
        <taxon>Fungi incertae sedis</taxon>
        <taxon>Mucoromycota</taxon>
        <taxon>Mortierellomycotina</taxon>
        <taxon>Mortierellomycetes</taxon>
        <taxon>Mortierellales</taxon>
        <taxon>Mortierellaceae</taxon>
        <taxon>Linnemannia</taxon>
    </lineage>
</organism>
<accession>A0A197JDU1</accession>
<keyword evidence="3" id="KW-1185">Reference proteome</keyword>
<dbReference type="InterPro" id="IPR036890">
    <property type="entry name" value="HATPase_C_sf"/>
</dbReference>
<dbReference type="NCBIfam" id="NF047352">
    <property type="entry name" value="P_loop_sacsin"/>
    <property type="match status" value="1"/>
</dbReference>
<dbReference type="Pfam" id="PF25794">
    <property type="entry name" value="SACS"/>
    <property type="match status" value="1"/>
</dbReference>
<evidence type="ECO:0000259" key="1">
    <source>
        <dbReference type="Pfam" id="PF25794"/>
    </source>
</evidence>
<feature type="non-terminal residue" evidence="2">
    <location>
        <position position="1"/>
    </location>
</feature>
<proteinExistence type="predicted"/>
<name>A0A197JDU1_9FUNG</name>
<dbReference type="Gene3D" id="3.30.565.10">
    <property type="entry name" value="Histidine kinase-like ATPase, C-terminal domain"/>
    <property type="match status" value="1"/>
</dbReference>
<evidence type="ECO:0000313" key="2">
    <source>
        <dbReference type="EMBL" id="OAQ22609.1"/>
    </source>
</evidence>
<dbReference type="InterPro" id="IPR058210">
    <property type="entry name" value="SACS/Nov_dom"/>
</dbReference>
<dbReference type="GO" id="GO:0030544">
    <property type="term" value="F:Hsp70 protein binding"/>
    <property type="evidence" value="ECO:0007669"/>
    <property type="project" value="TreeGrafter"/>
</dbReference>
<dbReference type="OrthoDB" id="1262810at2759"/>
<dbReference type="STRING" id="1314771.A0A197JDU1"/>
<dbReference type="EMBL" id="KV442152">
    <property type="protein sequence ID" value="OAQ22609.1"/>
    <property type="molecule type" value="Genomic_DNA"/>
</dbReference>
<sequence length="127" mass="14268">IAGILRAYPDSTQIARELLQNSDDAQSTVQWYLLDHRHHAKCANSNDDSKLQLFHEDFKEYMGPALLAGNDSVFEEKDFLSLKNLASSEKKGDETKIGQMGIGFNSIYHLTDCPSFISGDQLMMIEP</sequence>
<feature type="domain" description="Sacsin/Nov" evidence="1">
    <location>
        <begin position="1"/>
        <end position="127"/>
    </location>
</feature>
<dbReference type="SUPFAM" id="SSF55874">
    <property type="entry name" value="ATPase domain of HSP90 chaperone/DNA topoisomerase II/histidine kinase"/>
    <property type="match status" value="1"/>
</dbReference>
<reference evidence="2 3" key="1">
    <citation type="submission" date="2016-05" db="EMBL/GenBank/DDBJ databases">
        <title>Genome sequencing reveals origins of a unique bacterial endosymbiosis in the earliest lineages of terrestrial Fungi.</title>
        <authorList>
            <consortium name="DOE Joint Genome Institute"/>
            <person name="Uehling J."/>
            <person name="Gryganskyi A."/>
            <person name="Hameed K."/>
            <person name="Tschaplinski T."/>
            <person name="Misztal P."/>
            <person name="Wu S."/>
            <person name="Desiro A."/>
            <person name="Vande Pol N."/>
            <person name="Du Z.-Y."/>
            <person name="Zienkiewicz A."/>
            <person name="Zienkiewicz K."/>
            <person name="Morin E."/>
            <person name="Tisserant E."/>
            <person name="Splivallo R."/>
            <person name="Hainaut M."/>
            <person name="Henrissat B."/>
            <person name="Ohm R."/>
            <person name="Kuo A."/>
            <person name="Yan J."/>
            <person name="Lipzen A."/>
            <person name="Nolan M."/>
            <person name="Labutti K."/>
            <person name="Barry K."/>
            <person name="Goldstein A."/>
            <person name="Labbe J."/>
            <person name="Schadt C."/>
            <person name="Tuskan G."/>
            <person name="Grigoriev I."/>
            <person name="Martin F."/>
            <person name="Vilgalys R."/>
            <person name="Bonito G."/>
        </authorList>
    </citation>
    <scope>NUCLEOTIDE SEQUENCE [LARGE SCALE GENOMIC DNA]</scope>
    <source>
        <strain evidence="2 3">AG-77</strain>
    </source>
</reference>
<gene>
    <name evidence="2" type="ORF">K457DRAFT_60283</name>
</gene>
<feature type="non-terminal residue" evidence="2">
    <location>
        <position position="127"/>
    </location>
</feature>
<dbReference type="AlphaFoldDB" id="A0A197JDU1"/>
<dbReference type="PANTHER" id="PTHR15600">
    <property type="entry name" value="SACSIN"/>
    <property type="match status" value="1"/>
</dbReference>
<evidence type="ECO:0000313" key="3">
    <source>
        <dbReference type="Proteomes" id="UP000078512"/>
    </source>
</evidence>